<dbReference type="Gene3D" id="2.60.34.10">
    <property type="entry name" value="Substrate Binding Domain Of DNAk, Chain A, domain 1"/>
    <property type="match status" value="1"/>
</dbReference>
<evidence type="ECO:0008006" key="10">
    <source>
        <dbReference type="Google" id="ProtNLM"/>
    </source>
</evidence>
<evidence type="ECO:0000256" key="7">
    <source>
        <dbReference type="SAM" id="MobiDB-lite"/>
    </source>
</evidence>
<gene>
    <name evidence="8" type="ORF">GCM10022247_68750</name>
</gene>
<dbReference type="InterPro" id="IPR018181">
    <property type="entry name" value="Heat_shock_70_CS"/>
</dbReference>
<keyword evidence="9" id="KW-1185">Reference proteome</keyword>
<dbReference type="Pfam" id="PF00012">
    <property type="entry name" value="HSP70"/>
    <property type="match status" value="1"/>
</dbReference>
<keyword evidence="6" id="KW-0143">Chaperone</keyword>
<dbReference type="EMBL" id="BAABAL010000024">
    <property type="protein sequence ID" value="GAA4033917.1"/>
    <property type="molecule type" value="Genomic_DNA"/>
</dbReference>
<dbReference type="SUPFAM" id="SSF100920">
    <property type="entry name" value="Heat shock protein 70kD (HSP70), peptide-binding domain"/>
    <property type="match status" value="1"/>
</dbReference>
<keyword evidence="5" id="KW-0346">Stress response</keyword>
<evidence type="ECO:0000256" key="1">
    <source>
        <dbReference type="ARBA" id="ARBA00007381"/>
    </source>
</evidence>
<evidence type="ECO:0000256" key="2">
    <source>
        <dbReference type="ARBA" id="ARBA00022553"/>
    </source>
</evidence>
<evidence type="ECO:0000256" key="6">
    <source>
        <dbReference type="ARBA" id="ARBA00023186"/>
    </source>
</evidence>
<evidence type="ECO:0000256" key="5">
    <source>
        <dbReference type="ARBA" id="ARBA00023016"/>
    </source>
</evidence>
<reference evidence="9" key="1">
    <citation type="journal article" date="2019" name="Int. J. Syst. Evol. Microbiol.">
        <title>The Global Catalogue of Microorganisms (GCM) 10K type strain sequencing project: providing services to taxonomists for standard genome sequencing and annotation.</title>
        <authorList>
            <consortium name="The Broad Institute Genomics Platform"/>
            <consortium name="The Broad Institute Genome Sequencing Center for Infectious Disease"/>
            <person name="Wu L."/>
            <person name="Ma J."/>
        </authorList>
    </citation>
    <scope>NUCLEOTIDE SEQUENCE [LARGE SCALE GENOMIC DNA]</scope>
    <source>
        <strain evidence="9">JCM 17342</strain>
    </source>
</reference>
<protein>
    <recommendedName>
        <fullName evidence="10">Molecular chaperone DnaK</fullName>
    </recommendedName>
</protein>
<dbReference type="RefSeq" id="WP_344884672.1">
    <property type="nucleotide sequence ID" value="NZ_BAABAL010000024.1"/>
</dbReference>
<name>A0ABP7U0B8_9PSEU</name>
<sequence>MSGTVDVGIDLGTTNSAVALLHGVDTEVLKNNDGDETTPSAVWVDRRERLYVGRAARDRAEADPDNTCMEFKLRMGTAGVAKRFAASGREMTPEELSAQVLKSLRADVRQRTGSEIGAAVVTVPAAFDIHSCDATRRAAELAGLSFSPLLQEPTAAALAYGFQAAEENALWLVYDLGGGTFDAAVIQVRDGEFSVVNDRGDNFLGGKLIDWRIVEELLIPAAVRQAPSLAGLRRGDPRWFAAVNKLKLAAETAKIRLSRVDTTDIVVELDDGSGGRFEIDCELTRADVERITEPLLVRSINLCHKALRERSLSPADIEKVILVGGPTLSPYLRERLADPVHGLGVALDHSQDPMTVVARGAAIFAGTQRIPSSVEPALGGFGVHFEYSPVGPDTEPLVAGKVSPVAEGLSVELINSDTRPPWRSGRISVSDDGLFAVSLWAEPGRLNTFAVELTDSTGTRRDVEPGHITYTVGAVETEPPLTHSIGVGLDGNQAMWLLERGTGLPARRTVTLRTTAEGVIRIPVLEGEYHRADRNRRIGRLEFDTGRGLPSGSEVVFTIEIDESRLIKASAYVPMLDEEFQDTVNLRTEVTPGQPLLVRAFDAERSRLASVRERQRVLGNPVADVLIARIDSERMLHDVDALVLAAGSDPDAATAAERRLLDLRVAIDDVEDELEWPSLVNEARGMIAEARDLVGGGDLLLYENAINEAIDARDADLLRQRMEELRLHVMRGLDRSGVLQLHFFHALREMRGEMRNLAHADRLIAEGDRAVETGELNRLRGVNMQLRDLLPEPPLPPDPFSTVDRVR</sequence>
<dbReference type="Gene3D" id="3.30.420.40">
    <property type="match status" value="2"/>
</dbReference>
<dbReference type="Gene3D" id="3.90.640.10">
    <property type="entry name" value="Actin, Chain A, domain 4"/>
    <property type="match status" value="1"/>
</dbReference>
<evidence type="ECO:0000313" key="9">
    <source>
        <dbReference type="Proteomes" id="UP001501747"/>
    </source>
</evidence>
<accession>A0ABP7U0B8</accession>
<dbReference type="SUPFAM" id="SSF53067">
    <property type="entry name" value="Actin-like ATPase domain"/>
    <property type="match status" value="2"/>
</dbReference>
<comment type="similarity">
    <text evidence="1">Belongs to the heat shock protein 70 family.</text>
</comment>
<proteinExistence type="inferred from homology"/>
<dbReference type="CDD" id="cd24029">
    <property type="entry name" value="ASKHA_NBD_HSP70_DnaK_HscA_HscC"/>
    <property type="match status" value="1"/>
</dbReference>
<evidence type="ECO:0000313" key="8">
    <source>
        <dbReference type="EMBL" id="GAA4033917.1"/>
    </source>
</evidence>
<dbReference type="Proteomes" id="UP001501747">
    <property type="component" value="Unassembled WGS sequence"/>
</dbReference>
<organism evidence="8 9">
    <name type="scientific">Allokutzneria multivorans</name>
    <dbReference type="NCBI Taxonomy" id="1142134"/>
    <lineage>
        <taxon>Bacteria</taxon>
        <taxon>Bacillati</taxon>
        <taxon>Actinomycetota</taxon>
        <taxon>Actinomycetes</taxon>
        <taxon>Pseudonocardiales</taxon>
        <taxon>Pseudonocardiaceae</taxon>
        <taxon>Allokutzneria</taxon>
    </lineage>
</organism>
<keyword evidence="4" id="KW-0067">ATP-binding</keyword>
<dbReference type="PRINTS" id="PR00301">
    <property type="entry name" value="HEATSHOCK70"/>
</dbReference>
<keyword evidence="2" id="KW-0597">Phosphoprotein</keyword>
<dbReference type="InterPro" id="IPR013126">
    <property type="entry name" value="Hsp_70_fam"/>
</dbReference>
<evidence type="ECO:0000256" key="3">
    <source>
        <dbReference type="ARBA" id="ARBA00022741"/>
    </source>
</evidence>
<dbReference type="PANTHER" id="PTHR19375">
    <property type="entry name" value="HEAT SHOCK PROTEIN 70KDA"/>
    <property type="match status" value="1"/>
</dbReference>
<keyword evidence="3" id="KW-0547">Nucleotide-binding</keyword>
<dbReference type="PROSITE" id="PS00297">
    <property type="entry name" value="HSP70_1"/>
    <property type="match status" value="1"/>
</dbReference>
<dbReference type="InterPro" id="IPR029047">
    <property type="entry name" value="HSP70_peptide-bd_sf"/>
</dbReference>
<feature type="region of interest" description="Disordered" evidence="7">
    <location>
        <begin position="788"/>
        <end position="807"/>
    </location>
</feature>
<dbReference type="InterPro" id="IPR043129">
    <property type="entry name" value="ATPase_NBD"/>
</dbReference>
<comment type="caution">
    <text evidence="8">The sequence shown here is derived from an EMBL/GenBank/DDBJ whole genome shotgun (WGS) entry which is preliminary data.</text>
</comment>
<evidence type="ECO:0000256" key="4">
    <source>
        <dbReference type="ARBA" id="ARBA00022840"/>
    </source>
</evidence>